<dbReference type="Pfam" id="PF10250">
    <property type="entry name" value="O-FucT"/>
    <property type="match status" value="1"/>
</dbReference>
<dbReference type="Proteomes" id="UP001218188">
    <property type="component" value="Unassembled WGS sequence"/>
</dbReference>
<sequence length="518" mass="58472">MNRFLKAQWPAWSRVGHRLDAYELLPDSQWADGAAPRGGHVPTRRRRCAVPVRPILYSLGVIVALGIISAFWARRLARLQTPAPVRPDDAHRPPPETPEPVRPGDPPRPPPLYEEYHRRERNLPQHNLSLPYPDGSHAKFLWTANHGSGFGWGNYMEEMILDAYLAYAAQRAYVFDNYTWARGGPEVATWNGKPIPARIPLSALISGPIIGGFMPDKDVPRAVSREYFFGVCPESERIVLDTRKVQDSLSRDASVEEIVERWVEELHSIESPCVEIARDSPPLFSYEITNTPRVLDVFLALSQSPILSNFGWSPLILEGYYRNLQYFRSPSGLDEPPSVKETSSLPLNGLLALHVRRGDYESWCNDAYRNRMSFTGFNSFPQLPDKYTPPGTHDSESAADAEITRSHCLPSIAEIVEKVLAVSEPRITRVYVMTNAPRPWLVDLKGNLSTAHHWPDGVGTSRDLELSWEEKFVAEAVDMYVGQRAEKFIGNGFSSLTSNVVLLRMHNPDLDPSDTHFW</sequence>
<protein>
    <recommendedName>
        <fullName evidence="8">O-fucosyltransferase family protein</fullName>
    </recommendedName>
</protein>
<dbReference type="AlphaFoldDB" id="A0AAD6XC82"/>
<feature type="transmembrane region" description="Helical" evidence="5">
    <location>
        <begin position="54"/>
        <end position="73"/>
    </location>
</feature>
<dbReference type="CDD" id="cd11296">
    <property type="entry name" value="O-FucT_like"/>
    <property type="match status" value="1"/>
</dbReference>
<reference evidence="6" key="1">
    <citation type="submission" date="2023-03" db="EMBL/GenBank/DDBJ databases">
        <title>Massive genome expansion in bonnet fungi (Mycena s.s.) driven by repeated elements and novel gene families across ecological guilds.</title>
        <authorList>
            <consortium name="Lawrence Berkeley National Laboratory"/>
            <person name="Harder C.B."/>
            <person name="Miyauchi S."/>
            <person name="Viragh M."/>
            <person name="Kuo A."/>
            <person name="Thoen E."/>
            <person name="Andreopoulos B."/>
            <person name="Lu D."/>
            <person name="Skrede I."/>
            <person name="Drula E."/>
            <person name="Henrissat B."/>
            <person name="Morin E."/>
            <person name="Kohler A."/>
            <person name="Barry K."/>
            <person name="LaButti K."/>
            <person name="Morin E."/>
            <person name="Salamov A."/>
            <person name="Lipzen A."/>
            <person name="Mereny Z."/>
            <person name="Hegedus B."/>
            <person name="Baldrian P."/>
            <person name="Stursova M."/>
            <person name="Weitz H."/>
            <person name="Taylor A."/>
            <person name="Grigoriev I.V."/>
            <person name="Nagy L.G."/>
            <person name="Martin F."/>
            <person name="Kauserud H."/>
        </authorList>
    </citation>
    <scope>NUCLEOTIDE SEQUENCE</scope>
    <source>
        <strain evidence="6">CBHHK200</strain>
    </source>
</reference>
<organism evidence="6 7">
    <name type="scientific">Mycena alexandri</name>
    <dbReference type="NCBI Taxonomy" id="1745969"/>
    <lineage>
        <taxon>Eukaryota</taxon>
        <taxon>Fungi</taxon>
        <taxon>Dikarya</taxon>
        <taxon>Basidiomycota</taxon>
        <taxon>Agaricomycotina</taxon>
        <taxon>Agaricomycetes</taxon>
        <taxon>Agaricomycetidae</taxon>
        <taxon>Agaricales</taxon>
        <taxon>Marasmiineae</taxon>
        <taxon>Mycenaceae</taxon>
        <taxon>Mycena</taxon>
    </lineage>
</organism>
<dbReference type="EMBL" id="JARJCM010000024">
    <property type="protein sequence ID" value="KAJ7039954.1"/>
    <property type="molecule type" value="Genomic_DNA"/>
</dbReference>
<keyword evidence="3" id="KW-0119">Carbohydrate metabolism</keyword>
<evidence type="ECO:0000313" key="7">
    <source>
        <dbReference type="Proteomes" id="UP001218188"/>
    </source>
</evidence>
<keyword evidence="7" id="KW-1185">Reference proteome</keyword>
<feature type="compositionally biased region" description="Pro residues" evidence="4">
    <location>
        <begin position="95"/>
        <end position="112"/>
    </location>
</feature>
<keyword evidence="5" id="KW-0812">Transmembrane</keyword>
<evidence type="ECO:0000256" key="3">
    <source>
        <dbReference type="ARBA" id="ARBA00023277"/>
    </source>
</evidence>
<evidence type="ECO:0000256" key="4">
    <source>
        <dbReference type="SAM" id="MobiDB-lite"/>
    </source>
</evidence>
<dbReference type="GO" id="GO:0016740">
    <property type="term" value="F:transferase activity"/>
    <property type="evidence" value="ECO:0007669"/>
    <property type="project" value="UniProtKB-KW"/>
</dbReference>
<keyword evidence="5" id="KW-0472">Membrane</keyword>
<evidence type="ECO:0008006" key="8">
    <source>
        <dbReference type="Google" id="ProtNLM"/>
    </source>
</evidence>
<feature type="region of interest" description="Disordered" evidence="4">
    <location>
        <begin position="83"/>
        <end position="114"/>
    </location>
</feature>
<name>A0AAD6XC82_9AGAR</name>
<dbReference type="GO" id="GO:0006004">
    <property type="term" value="P:fucose metabolic process"/>
    <property type="evidence" value="ECO:0007669"/>
    <property type="project" value="UniProtKB-KW"/>
</dbReference>
<evidence type="ECO:0000256" key="1">
    <source>
        <dbReference type="ARBA" id="ARBA00022679"/>
    </source>
</evidence>
<evidence type="ECO:0000256" key="2">
    <source>
        <dbReference type="ARBA" id="ARBA00023253"/>
    </source>
</evidence>
<keyword evidence="2" id="KW-0294">Fucose metabolism</keyword>
<keyword evidence="5" id="KW-1133">Transmembrane helix</keyword>
<accession>A0AAD6XC82</accession>
<keyword evidence="1" id="KW-0808">Transferase</keyword>
<gene>
    <name evidence="6" type="ORF">C8F04DRAFT_1084303</name>
</gene>
<comment type="caution">
    <text evidence="6">The sequence shown here is derived from an EMBL/GenBank/DDBJ whole genome shotgun (WGS) entry which is preliminary data.</text>
</comment>
<proteinExistence type="predicted"/>
<dbReference type="Gene3D" id="3.40.50.11350">
    <property type="match status" value="1"/>
</dbReference>
<dbReference type="InterPro" id="IPR019378">
    <property type="entry name" value="GDP-Fuc_O-FucTrfase"/>
</dbReference>
<evidence type="ECO:0000313" key="6">
    <source>
        <dbReference type="EMBL" id="KAJ7039954.1"/>
    </source>
</evidence>
<evidence type="ECO:0000256" key="5">
    <source>
        <dbReference type="SAM" id="Phobius"/>
    </source>
</evidence>